<organism evidence="3 4">
    <name type="scientific">Phytophthora fragariaefolia</name>
    <dbReference type="NCBI Taxonomy" id="1490495"/>
    <lineage>
        <taxon>Eukaryota</taxon>
        <taxon>Sar</taxon>
        <taxon>Stramenopiles</taxon>
        <taxon>Oomycota</taxon>
        <taxon>Peronosporomycetes</taxon>
        <taxon>Peronosporales</taxon>
        <taxon>Peronosporaceae</taxon>
        <taxon>Phytophthora</taxon>
    </lineage>
</organism>
<dbReference type="InterPro" id="IPR012337">
    <property type="entry name" value="RNaseH-like_sf"/>
</dbReference>
<dbReference type="InterPro" id="IPR036397">
    <property type="entry name" value="RNaseH_sf"/>
</dbReference>
<dbReference type="AlphaFoldDB" id="A0A9W7CW05"/>
<dbReference type="PANTHER" id="PTHR37984:SF5">
    <property type="entry name" value="PROTEIN NYNRIN-LIKE"/>
    <property type="match status" value="1"/>
</dbReference>
<dbReference type="InterPro" id="IPR050951">
    <property type="entry name" value="Retrovirus_Pol_polyprotein"/>
</dbReference>
<comment type="caution">
    <text evidence="3">The sequence shown here is derived from an EMBL/GenBank/DDBJ whole genome shotgun (WGS) entry which is preliminary data.</text>
</comment>
<dbReference type="OrthoDB" id="422540at2759"/>
<accession>A0A9W7CW05</accession>
<evidence type="ECO:0000256" key="1">
    <source>
        <dbReference type="SAM" id="MobiDB-lite"/>
    </source>
</evidence>
<feature type="domain" description="Integrase catalytic" evidence="2">
    <location>
        <begin position="1"/>
        <end position="109"/>
    </location>
</feature>
<evidence type="ECO:0000313" key="3">
    <source>
        <dbReference type="EMBL" id="GMF45659.1"/>
    </source>
</evidence>
<dbReference type="SUPFAM" id="SSF54160">
    <property type="entry name" value="Chromo domain-like"/>
    <property type="match status" value="1"/>
</dbReference>
<dbReference type="PROSITE" id="PS50994">
    <property type="entry name" value="INTEGRASE"/>
    <property type="match status" value="1"/>
</dbReference>
<dbReference type="PANTHER" id="PTHR37984">
    <property type="entry name" value="PROTEIN CBG26694"/>
    <property type="match status" value="1"/>
</dbReference>
<dbReference type="EMBL" id="BSXT01001859">
    <property type="protein sequence ID" value="GMF45659.1"/>
    <property type="molecule type" value="Genomic_DNA"/>
</dbReference>
<dbReference type="InterPro" id="IPR016197">
    <property type="entry name" value="Chromo-like_dom_sf"/>
</dbReference>
<dbReference type="Gene3D" id="3.30.420.10">
    <property type="entry name" value="Ribonuclease H-like superfamily/Ribonuclease H"/>
    <property type="match status" value="1"/>
</dbReference>
<evidence type="ECO:0000313" key="4">
    <source>
        <dbReference type="Proteomes" id="UP001165121"/>
    </source>
</evidence>
<protein>
    <submittedName>
        <fullName evidence="3">Unnamed protein product</fullName>
    </submittedName>
</protein>
<keyword evidence="4" id="KW-1185">Reference proteome</keyword>
<dbReference type="GO" id="GO:0003676">
    <property type="term" value="F:nucleic acid binding"/>
    <property type="evidence" value="ECO:0007669"/>
    <property type="project" value="InterPro"/>
</dbReference>
<dbReference type="InterPro" id="IPR001584">
    <property type="entry name" value="Integrase_cat-core"/>
</dbReference>
<evidence type="ECO:0000259" key="2">
    <source>
        <dbReference type="PROSITE" id="PS50994"/>
    </source>
</evidence>
<gene>
    <name evidence="3" type="ORF">Pfra01_001645300</name>
</gene>
<feature type="compositionally biased region" description="Polar residues" evidence="1">
    <location>
        <begin position="391"/>
        <end position="417"/>
    </location>
</feature>
<dbReference type="GO" id="GO:0015074">
    <property type="term" value="P:DNA integration"/>
    <property type="evidence" value="ECO:0007669"/>
    <property type="project" value="InterPro"/>
</dbReference>
<dbReference type="Proteomes" id="UP001165121">
    <property type="component" value="Unassembled WGS sequence"/>
</dbReference>
<feature type="compositionally biased region" description="Low complexity" evidence="1">
    <location>
        <begin position="418"/>
        <end position="430"/>
    </location>
</feature>
<proteinExistence type="predicted"/>
<reference evidence="3" key="1">
    <citation type="submission" date="2023-04" db="EMBL/GenBank/DDBJ databases">
        <title>Phytophthora fragariaefolia NBRC 109709.</title>
        <authorList>
            <person name="Ichikawa N."/>
            <person name="Sato H."/>
            <person name="Tonouchi N."/>
        </authorList>
    </citation>
    <scope>NUCLEOTIDE SEQUENCE</scope>
    <source>
        <strain evidence="3">NBRC 109709</strain>
    </source>
</reference>
<feature type="region of interest" description="Disordered" evidence="1">
    <location>
        <begin position="328"/>
        <end position="448"/>
    </location>
</feature>
<sequence>MLVWHSRFGIPPTWVSDQGTHFKNEVVEELSRRLRTQQSFTPAYSPWVNGSIERLNRDVLQVIRAMILAYKISYRDWVYLVPVVQVNLNRTAVPSLGNHCPVELFTGLPMPTPLREFYLSERNELQEIPESGEIDGYLETLRESIRDMHSAVEDKRLKQRLLNKKKERGENLVNFAVGDYVLRSRVDEQHSNKLQVTWVGPYRVIRADPHSFRVQHLITGEELDVHASRLKIYADDSLDVSDELLEHIASQGIALAVNELKDHRWNESIKDYEIQVNWKGLQQIEDSYEPMTELAKEIRILISKYVDRAGDSNLIAYWTKLQRGAGLNDDSAGGPAPPANTSITGGARSEGEEPGRRRTTRKRRRAVNESPTRIPQRGSARAPAAVGIPSGGQNDTEQTVDGQPQLEQGLSRPTRQRTTPAVAAGATTTPCGELRRSKRPRKDRGQRI</sequence>
<dbReference type="SUPFAM" id="SSF53098">
    <property type="entry name" value="Ribonuclease H-like"/>
    <property type="match status" value="1"/>
</dbReference>
<name>A0A9W7CW05_9STRA</name>